<dbReference type="InterPro" id="IPR005467">
    <property type="entry name" value="His_kinase_dom"/>
</dbReference>
<dbReference type="EMBL" id="JAUSTN010000003">
    <property type="protein sequence ID" value="MDQ0274616.1"/>
    <property type="molecule type" value="Genomic_DNA"/>
</dbReference>
<evidence type="ECO:0000256" key="7">
    <source>
        <dbReference type="ARBA" id="ARBA00022777"/>
    </source>
</evidence>
<protein>
    <recommendedName>
        <fullName evidence="3">histidine kinase</fullName>
        <ecNumber evidence="3">2.7.13.3</ecNumber>
    </recommendedName>
</protein>
<dbReference type="InterPro" id="IPR003661">
    <property type="entry name" value="HisK_dim/P_dom"/>
</dbReference>
<evidence type="ECO:0000259" key="13">
    <source>
        <dbReference type="PROSITE" id="PS50109"/>
    </source>
</evidence>
<dbReference type="GO" id="GO:0016301">
    <property type="term" value="F:kinase activity"/>
    <property type="evidence" value="ECO:0007669"/>
    <property type="project" value="UniProtKB-KW"/>
</dbReference>
<sequence length="314" mass="37685">MIFFKLNKSHFLFFILNAFLLYIFFVAFKYNLWDLFYILLVEFIFLLIFSIFKYKKYKNYLEKIKKYNDSLISFEDFYQSPSDLYVYDYLKRIYRQVAETKRENEVFKKNFKDYINLWTHEIKTPIFALKLLNENNFESKKEIDKLENLVDQVLTYARLEKSDFDYKFNFLNLKDLVLQVIKAKKNLFIEKNLSLEINIPESLEVLSDFRFLKFVLEQIILNSIKYTNLGGIKITFNENFIEIKDTGIGIKKQDLDRITDFGYRGENNPLASSTGLGLYLVKNILDNLGHKFKILSNEDGTNFIIYFETYKNVR</sequence>
<organism evidence="14 15">
    <name type="scientific">Peptoniphilus koenoeneniae</name>
    <dbReference type="NCBI Taxonomy" id="507751"/>
    <lineage>
        <taxon>Bacteria</taxon>
        <taxon>Bacillati</taxon>
        <taxon>Bacillota</taxon>
        <taxon>Tissierellia</taxon>
        <taxon>Tissierellales</taxon>
        <taxon>Peptoniphilaceae</taxon>
        <taxon>Peptoniphilus</taxon>
    </lineage>
</organism>
<evidence type="ECO:0000256" key="1">
    <source>
        <dbReference type="ARBA" id="ARBA00000085"/>
    </source>
</evidence>
<comment type="catalytic activity">
    <reaction evidence="1">
        <text>ATP + protein L-histidine = ADP + protein N-phospho-L-histidine.</text>
        <dbReference type="EC" id="2.7.13.3"/>
    </reaction>
</comment>
<evidence type="ECO:0000313" key="14">
    <source>
        <dbReference type="EMBL" id="MDQ0274616.1"/>
    </source>
</evidence>
<dbReference type="CDD" id="cd00082">
    <property type="entry name" value="HisKA"/>
    <property type="match status" value="1"/>
</dbReference>
<dbReference type="Pfam" id="PF02518">
    <property type="entry name" value="HATPase_c"/>
    <property type="match status" value="1"/>
</dbReference>
<keyword evidence="10 12" id="KW-0472">Membrane</keyword>
<dbReference type="InterPro" id="IPR036097">
    <property type="entry name" value="HisK_dim/P_sf"/>
</dbReference>
<keyword evidence="9" id="KW-0902">Two-component regulatory system</keyword>
<keyword evidence="6 12" id="KW-0812">Transmembrane</keyword>
<accession>A0ABU0ATN8</accession>
<dbReference type="SUPFAM" id="SSF47384">
    <property type="entry name" value="Homodimeric domain of signal transducing histidine kinase"/>
    <property type="match status" value="1"/>
</dbReference>
<evidence type="ECO:0000256" key="11">
    <source>
        <dbReference type="SAM" id="Coils"/>
    </source>
</evidence>
<keyword evidence="7 14" id="KW-0418">Kinase</keyword>
<proteinExistence type="predicted"/>
<evidence type="ECO:0000256" key="6">
    <source>
        <dbReference type="ARBA" id="ARBA00022692"/>
    </source>
</evidence>
<evidence type="ECO:0000256" key="5">
    <source>
        <dbReference type="ARBA" id="ARBA00022679"/>
    </source>
</evidence>
<evidence type="ECO:0000256" key="10">
    <source>
        <dbReference type="ARBA" id="ARBA00023136"/>
    </source>
</evidence>
<gene>
    <name evidence="14" type="ORF">J2S72_000633</name>
</gene>
<dbReference type="Gene3D" id="3.30.565.10">
    <property type="entry name" value="Histidine kinase-like ATPase, C-terminal domain"/>
    <property type="match status" value="1"/>
</dbReference>
<feature type="domain" description="Histidine kinase" evidence="13">
    <location>
        <begin position="117"/>
        <end position="311"/>
    </location>
</feature>
<feature type="coiled-coil region" evidence="11">
    <location>
        <begin position="90"/>
        <end position="149"/>
    </location>
</feature>
<keyword evidence="15" id="KW-1185">Reference proteome</keyword>
<dbReference type="PANTHER" id="PTHR45453:SF2">
    <property type="entry name" value="HISTIDINE KINASE"/>
    <property type="match status" value="1"/>
</dbReference>
<evidence type="ECO:0000313" key="15">
    <source>
        <dbReference type="Proteomes" id="UP001236559"/>
    </source>
</evidence>
<dbReference type="PANTHER" id="PTHR45453">
    <property type="entry name" value="PHOSPHATE REGULON SENSOR PROTEIN PHOR"/>
    <property type="match status" value="1"/>
</dbReference>
<dbReference type="InterPro" id="IPR036890">
    <property type="entry name" value="HATPase_C_sf"/>
</dbReference>
<comment type="subcellular location">
    <subcellularLocation>
        <location evidence="2">Cell membrane</location>
        <topology evidence="2">Multi-pass membrane protein</topology>
    </subcellularLocation>
</comment>
<evidence type="ECO:0000256" key="3">
    <source>
        <dbReference type="ARBA" id="ARBA00012438"/>
    </source>
</evidence>
<evidence type="ECO:0000256" key="4">
    <source>
        <dbReference type="ARBA" id="ARBA00022475"/>
    </source>
</evidence>
<dbReference type="RefSeq" id="WP_307494970.1">
    <property type="nucleotide sequence ID" value="NZ_JAUSTN010000003.1"/>
</dbReference>
<reference evidence="14 15" key="1">
    <citation type="submission" date="2023-07" db="EMBL/GenBank/DDBJ databases">
        <title>Genomic Encyclopedia of Type Strains, Phase IV (KMG-IV): sequencing the most valuable type-strain genomes for metagenomic binning, comparative biology and taxonomic classification.</title>
        <authorList>
            <person name="Goeker M."/>
        </authorList>
    </citation>
    <scope>NUCLEOTIDE SEQUENCE [LARGE SCALE GENOMIC DNA]</scope>
    <source>
        <strain evidence="14 15">DSM 22616</strain>
    </source>
</reference>
<dbReference type="SMART" id="SM00387">
    <property type="entry name" value="HATPase_c"/>
    <property type="match status" value="1"/>
</dbReference>
<dbReference type="InterPro" id="IPR003594">
    <property type="entry name" value="HATPase_dom"/>
</dbReference>
<comment type="caution">
    <text evidence="14">The sequence shown here is derived from an EMBL/GenBank/DDBJ whole genome shotgun (WGS) entry which is preliminary data.</text>
</comment>
<dbReference type="Proteomes" id="UP001236559">
    <property type="component" value="Unassembled WGS sequence"/>
</dbReference>
<keyword evidence="5" id="KW-0808">Transferase</keyword>
<dbReference type="PROSITE" id="PS50109">
    <property type="entry name" value="HIS_KIN"/>
    <property type="match status" value="1"/>
</dbReference>
<dbReference type="EC" id="2.7.13.3" evidence="3"/>
<dbReference type="InterPro" id="IPR050351">
    <property type="entry name" value="BphY/WalK/GraS-like"/>
</dbReference>
<evidence type="ECO:0000256" key="8">
    <source>
        <dbReference type="ARBA" id="ARBA00022989"/>
    </source>
</evidence>
<evidence type="ECO:0000256" key="12">
    <source>
        <dbReference type="SAM" id="Phobius"/>
    </source>
</evidence>
<keyword evidence="11" id="KW-0175">Coiled coil</keyword>
<keyword evidence="4" id="KW-1003">Cell membrane</keyword>
<evidence type="ECO:0000256" key="2">
    <source>
        <dbReference type="ARBA" id="ARBA00004651"/>
    </source>
</evidence>
<dbReference type="SUPFAM" id="SSF55874">
    <property type="entry name" value="ATPase domain of HSP90 chaperone/DNA topoisomerase II/histidine kinase"/>
    <property type="match status" value="1"/>
</dbReference>
<name>A0ABU0ATN8_9FIRM</name>
<feature type="transmembrane region" description="Helical" evidence="12">
    <location>
        <begin position="12"/>
        <end position="30"/>
    </location>
</feature>
<evidence type="ECO:0000256" key="9">
    <source>
        <dbReference type="ARBA" id="ARBA00023012"/>
    </source>
</evidence>
<keyword evidence="8 12" id="KW-1133">Transmembrane helix</keyword>
<feature type="transmembrane region" description="Helical" evidence="12">
    <location>
        <begin position="36"/>
        <end position="54"/>
    </location>
</feature>